<evidence type="ECO:0000256" key="1">
    <source>
        <dbReference type="SAM" id="Phobius"/>
    </source>
</evidence>
<evidence type="ECO:0000313" key="3">
    <source>
        <dbReference type="Proteomes" id="UP000618943"/>
    </source>
</evidence>
<protein>
    <submittedName>
        <fullName evidence="2">DUF2812 domain-containing protein</fullName>
    </submittedName>
</protein>
<gene>
    <name evidence="2" type="ORF">JFL43_07215</name>
</gene>
<feature type="transmembrane region" description="Helical" evidence="1">
    <location>
        <begin position="143"/>
        <end position="165"/>
    </location>
</feature>
<dbReference type="EMBL" id="JAEOAH010000006">
    <property type="protein sequence ID" value="MBK3494647.1"/>
    <property type="molecule type" value="Genomic_DNA"/>
</dbReference>
<keyword evidence="3" id="KW-1185">Reference proteome</keyword>
<feature type="transmembrane region" description="Helical" evidence="1">
    <location>
        <begin position="305"/>
        <end position="325"/>
    </location>
</feature>
<keyword evidence="1" id="KW-0472">Membrane</keyword>
<feature type="transmembrane region" description="Helical" evidence="1">
    <location>
        <begin position="340"/>
        <end position="364"/>
    </location>
</feature>
<comment type="caution">
    <text evidence="2">The sequence shown here is derived from an EMBL/GenBank/DDBJ whole genome shotgun (WGS) entry which is preliminary data.</text>
</comment>
<accession>A0ABS1H5E6</accession>
<reference evidence="2 3" key="1">
    <citation type="submission" date="2020-12" db="EMBL/GenBank/DDBJ databases">
        <title>YIM B01967 draft genome.</title>
        <authorList>
            <person name="Yan X."/>
        </authorList>
    </citation>
    <scope>NUCLEOTIDE SEQUENCE [LARGE SCALE GENOMIC DNA]</scope>
    <source>
        <strain evidence="2 3">YIM B01967</strain>
    </source>
</reference>
<keyword evidence="1" id="KW-1133">Transmembrane helix</keyword>
<dbReference type="RefSeq" id="WP_200748471.1">
    <property type="nucleotide sequence ID" value="NZ_JAEOAH010000006.1"/>
</dbReference>
<sequence>MTINKWRPLWSYRIDETEQWLAEMAQGGLQLTNIQRFSRVFQFEKELPAETTYQIQYDKSAQLPKTLQNNGWQEVVKAKRWQIVKNEQSSVSLFPSRDGVIKRNRFHMYIWSIFAFIGTWQLLMLFALLITSFFIAGERQTTPFWWMGPLVIVLFNTSVISLTIFQYRQVKRLENKYFKTSVDQVKVVGRTFKKWKRTWTYFPKMTEQWLMNMAEQGNRLVKVKGFFFTFEEGPKERASYVCELRWRVAPSYFEMHKEAGWQLKFKSSGGFWTCIIWARSYEEGEKVPRLSYDAVEEKRQSFRAYLMNSTVFILLLALISMNLWLNITKYEIDGGAVQKTMILIFTLSGLVFAWLLIKITYTYFIKERKLY</sequence>
<name>A0ABS1H5E6_9BACL</name>
<dbReference type="InterPro" id="IPR021359">
    <property type="entry name" value="DUF2812"/>
</dbReference>
<organism evidence="2 3">
    <name type="scientific">Viridibacillus soli</name>
    <dbReference type="NCBI Taxonomy" id="2798301"/>
    <lineage>
        <taxon>Bacteria</taxon>
        <taxon>Bacillati</taxon>
        <taxon>Bacillota</taxon>
        <taxon>Bacilli</taxon>
        <taxon>Bacillales</taxon>
        <taxon>Caryophanaceae</taxon>
        <taxon>Viridibacillus</taxon>
    </lineage>
</organism>
<keyword evidence="1" id="KW-0812">Transmembrane</keyword>
<evidence type="ECO:0000313" key="2">
    <source>
        <dbReference type="EMBL" id="MBK3494647.1"/>
    </source>
</evidence>
<dbReference type="Pfam" id="PF11193">
    <property type="entry name" value="DUF2812"/>
    <property type="match status" value="2"/>
</dbReference>
<feature type="transmembrane region" description="Helical" evidence="1">
    <location>
        <begin position="109"/>
        <end position="137"/>
    </location>
</feature>
<dbReference type="Proteomes" id="UP000618943">
    <property type="component" value="Unassembled WGS sequence"/>
</dbReference>
<proteinExistence type="predicted"/>